<feature type="transmembrane region" description="Helical" evidence="7">
    <location>
        <begin position="414"/>
        <end position="431"/>
    </location>
</feature>
<evidence type="ECO:0000313" key="9">
    <source>
        <dbReference type="EMBL" id="KIY51552.1"/>
    </source>
</evidence>
<evidence type="ECO:0000256" key="6">
    <source>
        <dbReference type="SAM" id="MobiDB-lite"/>
    </source>
</evidence>
<dbReference type="InterPro" id="IPR011701">
    <property type="entry name" value="MFS"/>
</dbReference>
<feature type="transmembrane region" description="Helical" evidence="7">
    <location>
        <begin position="44"/>
        <end position="64"/>
    </location>
</feature>
<evidence type="ECO:0000256" key="5">
    <source>
        <dbReference type="ARBA" id="ARBA00023136"/>
    </source>
</evidence>
<evidence type="ECO:0000256" key="4">
    <source>
        <dbReference type="ARBA" id="ARBA00022989"/>
    </source>
</evidence>
<protein>
    <submittedName>
        <fullName evidence="9">MFS general substrate transporter</fullName>
    </submittedName>
</protein>
<feature type="transmembrane region" description="Helical" evidence="7">
    <location>
        <begin position="174"/>
        <end position="195"/>
    </location>
</feature>
<dbReference type="EMBL" id="KN881650">
    <property type="protein sequence ID" value="KIY51552.1"/>
    <property type="molecule type" value="Genomic_DNA"/>
</dbReference>
<evidence type="ECO:0000256" key="1">
    <source>
        <dbReference type="ARBA" id="ARBA00004141"/>
    </source>
</evidence>
<dbReference type="PANTHER" id="PTHR23511">
    <property type="entry name" value="SYNAPTIC VESICLE GLYCOPROTEIN 2"/>
    <property type="match status" value="1"/>
</dbReference>
<sequence>MGAYQWTLVSLCGFGWLADNMWLEAIAIIMPRVQQHYTIQDNHIGALPSSMFLGMMIGAMGWGACADLVGRSTAFNLTLFFTAIFGIVASFVDSFVALCVVLFFLGSAVGGSMPTDGTLLMEHVPSNKRHMVTALSFFFSIGSVLAAVIALLIVPQHSCVPGAYCNVERDNQGWRYLLFIMGVLTFLMFAGRIVFFKLHESPRYLVHAGRPHDAVVALQKISRFNGVELALDLEDVCDHRGYKGDADAVLIHEAEVDSNSSDDARRIEECRSDEDRSDRGNGSEDSVLLTCLPSWIGRPLQGWWVRVALVLSPEWIRTTLLVWTIWCAMAMAFTLFNVFLPLLLETGSEKPRNVSATLWDVVVYTLGGCPGAPLGAWMVQSATFGRRWSLACSTFATALFCAVFALGFARIGSVGVGLASTTMWAVLYGWTPEIFSTKVRGTACGIASALSRIGGLIAPLVGGVLLAVGRAAPVYCSVAVFTFAGLCVMMLRDDGKDGPLEHSVH</sequence>
<proteinExistence type="predicted"/>
<feature type="transmembrane region" description="Helical" evidence="7">
    <location>
        <begin position="131"/>
        <end position="154"/>
    </location>
</feature>
<feature type="compositionally biased region" description="Basic and acidic residues" evidence="6">
    <location>
        <begin position="262"/>
        <end position="282"/>
    </location>
</feature>
<evidence type="ECO:0000256" key="7">
    <source>
        <dbReference type="SAM" id="Phobius"/>
    </source>
</evidence>
<feature type="region of interest" description="Disordered" evidence="6">
    <location>
        <begin position="260"/>
        <end position="284"/>
    </location>
</feature>
<dbReference type="InterPro" id="IPR036259">
    <property type="entry name" value="MFS_trans_sf"/>
</dbReference>
<organism evidence="9 10">
    <name type="scientific">Fistulina hepatica ATCC 64428</name>
    <dbReference type="NCBI Taxonomy" id="1128425"/>
    <lineage>
        <taxon>Eukaryota</taxon>
        <taxon>Fungi</taxon>
        <taxon>Dikarya</taxon>
        <taxon>Basidiomycota</taxon>
        <taxon>Agaricomycotina</taxon>
        <taxon>Agaricomycetes</taxon>
        <taxon>Agaricomycetidae</taxon>
        <taxon>Agaricales</taxon>
        <taxon>Fistulinaceae</taxon>
        <taxon>Fistulina</taxon>
    </lineage>
</organism>
<feature type="transmembrane region" description="Helical" evidence="7">
    <location>
        <begin position="472"/>
        <end position="491"/>
    </location>
</feature>
<feature type="transmembrane region" description="Helical" evidence="7">
    <location>
        <begin position="320"/>
        <end position="344"/>
    </location>
</feature>
<evidence type="ECO:0000259" key="8">
    <source>
        <dbReference type="PROSITE" id="PS50850"/>
    </source>
</evidence>
<feature type="transmembrane region" description="Helical" evidence="7">
    <location>
        <begin position="84"/>
        <end position="110"/>
    </location>
</feature>
<accession>A0A0D7AIY0</accession>
<dbReference type="Proteomes" id="UP000054144">
    <property type="component" value="Unassembled WGS sequence"/>
</dbReference>
<dbReference type="Pfam" id="PF07690">
    <property type="entry name" value="MFS_1"/>
    <property type="match status" value="1"/>
</dbReference>
<dbReference type="InterPro" id="IPR020846">
    <property type="entry name" value="MFS_dom"/>
</dbReference>
<keyword evidence="10" id="KW-1185">Reference proteome</keyword>
<feature type="domain" description="Major facilitator superfamily (MFS) profile" evidence="8">
    <location>
        <begin position="1"/>
        <end position="496"/>
    </location>
</feature>
<evidence type="ECO:0000313" key="10">
    <source>
        <dbReference type="Proteomes" id="UP000054144"/>
    </source>
</evidence>
<evidence type="ECO:0000256" key="2">
    <source>
        <dbReference type="ARBA" id="ARBA00022448"/>
    </source>
</evidence>
<name>A0A0D7AIY0_9AGAR</name>
<dbReference type="GO" id="GO:0016020">
    <property type="term" value="C:membrane"/>
    <property type="evidence" value="ECO:0007669"/>
    <property type="project" value="UniProtKB-SubCell"/>
</dbReference>
<feature type="transmembrane region" description="Helical" evidence="7">
    <location>
        <begin position="6"/>
        <end position="23"/>
    </location>
</feature>
<reference evidence="9 10" key="1">
    <citation type="journal article" date="2015" name="Fungal Genet. Biol.">
        <title>Evolution of novel wood decay mechanisms in Agaricales revealed by the genome sequences of Fistulina hepatica and Cylindrobasidium torrendii.</title>
        <authorList>
            <person name="Floudas D."/>
            <person name="Held B.W."/>
            <person name="Riley R."/>
            <person name="Nagy L.G."/>
            <person name="Koehler G."/>
            <person name="Ransdell A.S."/>
            <person name="Younus H."/>
            <person name="Chow J."/>
            <person name="Chiniquy J."/>
            <person name="Lipzen A."/>
            <person name="Tritt A."/>
            <person name="Sun H."/>
            <person name="Haridas S."/>
            <person name="LaButti K."/>
            <person name="Ohm R.A."/>
            <person name="Kues U."/>
            <person name="Blanchette R.A."/>
            <person name="Grigoriev I.V."/>
            <person name="Minto R.E."/>
            <person name="Hibbett D.S."/>
        </authorList>
    </citation>
    <scope>NUCLEOTIDE SEQUENCE [LARGE SCALE GENOMIC DNA]</scope>
    <source>
        <strain evidence="9 10">ATCC 64428</strain>
    </source>
</reference>
<dbReference type="AlphaFoldDB" id="A0A0D7AIY0"/>
<keyword evidence="2" id="KW-0813">Transport</keyword>
<dbReference type="GO" id="GO:0022857">
    <property type="term" value="F:transmembrane transporter activity"/>
    <property type="evidence" value="ECO:0007669"/>
    <property type="project" value="InterPro"/>
</dbReference>
<keyword evidence="5 7" id="KW-0472">Membrane</keyword>
<dbReference type="SUPFAM" id="SSF103473">
    <property type="entry name" value="MFS general substrate transporter"/>
    <property type="match status" value="1"/>
</dbReference>
<dbReference type="OrthoDB" id="4139357at2759"/>
<feature type="transmembrane region" description="Helical" evidence="7">
    <location>
        <begin position="356"/>
        <end position="376"/>
    </location>
</feature>
<feature type="transmembrane region" description="Helical" evidence="7">
    <location>
        <begin position="443"/>
        <end position="466"/>
    </location>
</feature>
<gene>
    <name evidence="9" type="ORF">FISHEDRAFT_36950</name>
</gene>
<evidence type="ECO:0000256" key="3">
    <source>
        <dbReference type="ARBA" id="ARBA00022692"/>
    </source>
</evidence>
<dbReference type="PROSITE" id="PS50850">
    <property type="entry name" value="MFS"/>
    <property type="match status" value="1"/>
</dbReference>
<comment type="subcellular location">
    <subcellularLocation>
        <location evidence="1">Membrane</location>
        <topology evidence="1">Multi-pass membrane protein</topology>
    </subcellularLocation>
</comment>
<dbReference type="PANTHER" id="PTHR23511:SF5">
    <property type="entry name" value="MAJOR FACILITATOR-TYPE TRANSPORTER HXNZ-RELATED"/>
    <property type="match status" value="1"/>
</dbReference>
<feature type="transmembrane region" description="Helical" evidence="7">
    <location>
        <begin position="388"/>
        <end position="408"/>
    </location>
</feature>
<dbReference type="Gene3D" id="1.20.1250.20">
    <property type="entry name" value="MFS general substrate transporter like domains"/>
    <property type="match status" value="1"/>
</dbReference>
<keyword evidence="3 7" id="KW-0812">Transmembrane</keyword>
<keyword evidence="4 7" id="KW-1133">Transmembrane helix</keyword>
<dbReference type="CDD" id="cd17316">
    <property type="entry name" value="MFS_SV2_like"/>
    <property type="match status" value="1"/>
</dbReference>